<feature type="signal peptide" evidence="1">
    <location>
        <begin position="1"/>
        <end position="19"/>
    </location>
</feature>
<keyword evidence="1" id="KW-0732">Signal</keyword>
<feature type="chain" id="PRO_5046800864" description="Outer membrane protein beta-barrel domain-containing protein" evidence="1">
    <location>
        <begin position="20"/>
        <end position="196"/>
    </location>
</feature>
<evidence type="ECO:0008006" key="4">
    <source>
        <dbReference type="Google" id="ProtNLM"/>
    </source>
</evidence>
<organism evidence="2 3">
    <name type="scientific">Reichenbachiella agarivorans</name>
    <dbReference type="NCBI Taxonomy" id="2979464"/>
    <lineage>
        <taxon>Bacteria</taxon>
        <taxon>Pseudomonadati</taxon>
        <taxon>Bacteroidota</taxon>
        <taxon>Cytophagia</taxon>
        <taxon>Cytophagales</taxon>
        <taxon>Reichenbachiellaceae</taxon>
        <taxon>Reichenbachiella</taxon>
    </lineage>
</organism>
<gene>
    <name evidence="2" type="ORF">N6H18_13465</name>
</gene>
<evidence type="ECO:0000313" key="3">
    <source>
        <dbReference type="Proteomes" id="UP001065174"/>
    </source>
</evidence>
<name>A0ABY6CPH1_9BACT</name>
<evidence type="ECO:0000256" key="1">
    <source>
        <dbReference type="SAM" id="SignalP"/>
    </source>
</evidence>
<sequence length="196" mass="22029">MKKLILLALFVSCFELAWSQESMFNINWQIATPVGEFKDFIEETSAQGLNIGGRKFFSDFLSVGGYTGWQVYYQKQRGLQHIEDGLDAYGTQIRYINIYPIMANAHLYAGQDGDIRPYLGLNTGVSFVNQKVQIGLWDVSKTTTHFTLAPEVGVFIPIGLYGGGLNFSGRYDQAFQSSNDFHIQGLIFNIGFAMTY</sequence>
<reference evidence="2" key="1">
    <citation type="submission" date="2022-09" db="EMBL/GenBank/DDBJ databases">
        <title>Comparative genomics and taxonomic characterization of three novel marine species of genus Reichenbachiella exhibiting antioxidant and polysaccharide degradation activities.</title>
        <authorList>
            <person name="Muhammad N."/>
            <person name="Lee Y.-J."/>
            <person name="Ko J."/>
            <person name="Kim S.-G."/>
        </authorList>
    </citation>
    <scope>NUCLEOTIDE SEQUENCE</scope>
    <source>
        <strain evidence="2">BKB1-1</strain>
    </source>
</reference>
<dbReference type="EMBL" id="CP106679">
    <property type="protein sequence ID" value="UXP31358.1"/>
    <property type="molecule type" value="Genomic_DNA"/>
</dbReference>
<dbReference type="Proteomes" id="UP001065174">
    <property type="component" value="Chromosome"/>
</dbReference>
<dbReference type="Gene3D" id="2.40.160.20">
    <property type="match status" value="1"/>
</dbReference>
<accession>A0ABY6CPH1</accession>
<keyword evidence="3" id="KW-1185">Reference proteome</keyword>
<evidence type="ECO:0000313" key="2">
    <source>
        <dbReference type="EMBL" id="UXP31358.1"/>
    </source>
</evidence>
<dbReference type="RefSeq" id="WP_262308797.1">
    <property type="nucleotide sequence ID" value="NZ_CP106679.1"/>
</dbReference>
<protein>
    <recommendedName>
        <fullName evidence="4">Outer membrane protein beta-barrel domain-containing protein</fullName>
    </recommendedName>
</protein>
<proteinExistence type="predicted"/>